<accession>A0A223S7C1</accession>
<evidence type="ECO:0000313" key="2">
    <source>
        <dbReference type="Proteomes" id="UP000215005"/>
    </source>
</evidence>
<dbReference type="InterPro" id="IPR017021">
    <property type="entry name" value="UCP033763"/>
</dbReference>
<reference evidence="1 2" key="1">
    <citation type="submission" date="2017-08" db="EMBL/GenBank/DDBJ databases">
        <title>The complete genome sequence of Nocardiopsis gilva YIM 90087.</title>
        <authorList>
            <person name="Yin M."/>
            <person name="Tang S."/>
        </authorList>
    </citation>
    <scope>NUCLEOTIDE SEQUENCE [LARGE SCALE GENOMIC DNA]</scope>
    <source>
        <strain evidence="1 2">YIM 90087</strain>
    </source>
</reference>
<proteinExistence type="predicted"/>
<dbReference type="SUPFAM" id="SSF102462">
    <property type="entry name" value="Peptidyl-tRNA hydrolase II"/>
    <property type="match status" value="1"/>
</dbReference>
<dbReference type="Gene3D" id="3.40.1490.10">
    <property type="entry name" value="Bit1"/>
    <property type="match status" value="1"/>
</dbReference>
<protein>
    <submittedName>
        <fullName evidence="1">DUF2000 domain-containing protein</fullName>
    </submittedName>
</protein>
<dbReference type="AlphaFoldDB" id="A0A223S7C1"/>
<dbReference type="PIRSF" id="PIRSF033736">
    <property type="entry name" value="UCP033763"/>
    <property type="match status" value="1"/>
</dbReference>
<keyword evidence="2" id="KW-1185">Reference proteome</keyword>
<evidence type="ECO:0000313" key="1">
    <source>
        <dbReference type="EMBL" id="ASU83999.1"/>
    </source>
</evidence>
<dbReference type="Pfam" id="PF09391">
    <property type="entry name" value="DUF2000"/>
    <property type="match status" value="1"/>
</dbReference>
<dbReference type="EMBL" id="CP022753">
    <property type="protein sequence ID" value="ASU83999.1"/>
    <property type="molecule type" value="Genomic_DNA"/>
</dbReference>
<dbReference type="Proteomes" id="UP000215005">
    <property type="component" value="Chromosome"/>
</dbReference>
<gene>
    <name evidence="1" type="ORF">CDO52_15475</name>
</gene>
<dbReference type="OrthoDB" id="3692042at2"/>
<dbReference type="InterPro" id="IPR018988">
    <property type="entry name" value="DUF2000"/>
</dbReference>
<organism evidence="1 2">
    <name type="scientific">Nocardiopsis gilva YIM 90087</name>
    <dbReference type="NCBI Taxonomy" id="1235441"/>
    <lineage>
        <taxon>Bacteria</taxon>
        <taxon>Bacillati</taxon>
        <taxon>Actinomycetota</taxon>
        <taxon>Actinomycetes</taxon>
        <taxon>Streptosporangiales</taxon>
        <taxon>Nocardiopsidaceae</taxon>
        <taxon>Nocardiopsis</taxon>
    </lineage>
</organism>
<name>A0A223S7C1_9ACTN</name>
<dbReference type="RefSeq" id="WP_083919897.1">
    <property type="nucleotide sequence ID" value="NZ_ANBG01000223.1"/>
</dbReference>
<sequence>MNQSSALPNSGHAGIATAAAAPVTSDDPVHCVVIIDDALPRWLAANTAAVLGVALGGHGLIEIGPGLPDAEGEHHPGIGTMPLPVLTAQREELSALRTKARELGLYVIDFNDAARQSRNYDEYKEKLSGKPVGYLGLALYGKKQAIRSIAGNLKSLR</sequence>
<dbReference type="KEGG" id="ngv:CDO52_15475"/>
<dbReference type="InterPro" id="IPR023476">
    <property type="entry name" value="Pep_tRNA_hydro_II_dom_sf"/>
</dbReference>